<gene>
    <name evidence="2" type="ORF">NZD89_04500</name>
</gene>
<reference evidence="2" key="1">
    <citation type="submission" date="2022-08" db="EMBL/GenBank/DDBJ databases">
        <title>Alicyclobacillus fastidiosus DSM 17978, complete genome.</title>
        <authorList>
            <person name="Wang Q."/>
            <person name="Cai R."/>
            <person name="Wang Z."/>
        </authorList>
    </citation>
    <scope>NUCLEOTIDE SEQUENCE</scope>
    <source>
        <strain evidence="2">DSM 17978</strain>
    </source>
</reference>
<dbReference type="Pfam" id="PF00326">
    <property type="entry name" value="Peptidase_S9"/>
    <property type="match status" value="1"/>
</dbReference>
<dbReference type="InterPro" id="IPR050585">
    <property type="entry name" value="Xaa-Pro_dipeptidyl-ppase/CocE"/>
</dbReference>
<dbReference type="InterPro" id="IPR029058">
    <property type="entry name" value="AB_hydrolase_fold"/>
</dbReference>
<dbReference type="Proteomes" id="UP001164761">
    <property type="component" value="Chromosome"/>
</dbReference>
<dbReference type="EMBL" id="CP104067">
    <property type="protein sequence ID" value="WAH42702.1"/>
    <property type="molecule type" value="Genomic_DNA"/>
</dbReference>
<dbReference type="InterPro" id="IPR001375">
    <property type="entry name" value="Peptidase_S9_cat"/>
</dbReference>
<dbReference type="RefSeq" id="WP_268006576.1">
    <property type="nucleotide sequence ID" value="NZ_CP104067.1"/>
</dbReference>
<evidence type="ECO:0000259" key="1">
    <source>
        <dbReference type="Pfam" id="PF00326"/>
    </source>
</evidence>
<dbReference type="InterPro" id="IPR011042">
    <property type="entry name" value="6-blade_b-propeller_TolB-like"/>
</dbReference>
<dbReference type="InterPro" id="IPR011659">
    <property type="entry name" value="WD40"/>
</dbReference>
<keyword evidence="3" id="KW-1185">Reference proteome</keyword>
<sequence length="642" mass="71184">MPEKTIAPYGSWKSPITSDLIVKGTVPVVNVQLHGGWIYFTEARPAEQGRNTLLALDEDGTIHELTPPPYNVRTRVHEYGGAPYVVHQGEVIFSNFADNLLYRRTEDGRIQAITSDSNLRYADGVVDSDHHRLYFVREDHTASSIAAKTTIVTMNVDGSDERVVTQGNDFYSNPRLSPDGRRLAWLTWNHPNMPWDETELWVGDVAQSGDIVNAVQVAGGQGESVTQPRWSPDGDLYFVSDRTNWWNIYRLRDGGTQPVHSMGAEFGVPSWQFGSSNYDFVDKSTIICTYTQNGTWYLAQIDLQTGYLSVIDTDYTYFSSVHASADEAVCIAASPTSFPSVVRMNPDGADTQVIRASGELEIDTAYLSIPESIEFPTDGGKTAHAIYYRPHNPNYQSPDGENPPLLVHVHGGPTSASSPVLNLTTQYWTSRGFAVIDVNYGGSTGYGREYRDRLKGNWGVVDVRDAANAVRYLIDKGLVDERRVAIAGGSAGGYTTLASLVFTDVYAAGASHYGISELEIFAKETHKFESRYMDGLLGPYPEAKDVYYNRSPINFTDGLSCPVIFFQGLDDKIVPPNQAELMVEALRKKGLPVAYVAFEGEGHGFRIAANIKRSLDGEFYFYSRVFEFDPADDIEPVHIDNL</sequence>
<dbReference type="Pfam" id="PF07676">
    <property type="entry name" value="PD40"/>
    <property type="match status" value="2"/>
</dbReference>
<protein>
    <submittedName>
        <fullName evidence="2">S9 family peptidase</fullName>
    </submittedName>
</protein>
<dbReference type="SUPFAM" id="SSF53474">
    <property type="entry name" value="alpha/beta-Hydrolases"/>
    <property type="match status" value="1"/>
</dbReference>
<accession>A0ABY6ZIL5</accession>
<feature type="domain" description="Peptidase S9 prolyl oligopeptidase catalytic" evidence="1">
    <location>
        <begin position="423"/>
        <end position="626"/>
    </location>
</feature>
<dbReference type="PANTHER" id="PTHR43056">
    <property type="entry name" value="PEPTIDASE S9 PROLYL OLIGOPEPTIDASE"/>
    <property type="match status" value="1"/>
</dbReference>
<dbReference type="Gene3D" id="2.120.10.30">
    <property type="entry name" value="TolB, C-terminal domain"/>
    <property type="match status" value="1"/>
</dbReference>
<organism evidence="2 3">
    <name type="scientific">Alicyclobacillus fastidiosus</name>
    <dbReference type="NCBI Taxonomy" id="392011"/>
    <lineage>
        <taxon>Bacteria</taxon>
        <taxon>Bacillati</taxon>
        <taxon>Bacillota</taxon>
        <taxon>Bacilli</taxon>
        <taxon>Bacillales</taxon>
        <taxon>Alicyclobacillaceae</taxon>
        <taxon>Alicyclobacillus</taxon>
    </lineage>
</organism>
<evidence type="ECO:0000313" key="3">
    <source>
        <dbReference type="Proteomes" id="UP001164761"/>
    </source>
</evidence>
<name>A0ABY6ZIL5_9BACL</name>
<dbReference type="PANTHER" id="PTHR43056:SF5">
    <property type="entry name" value="PEPTIDASE S9 PROLYL OLIGOPEPTIDASE CATALYTIC DOMAIN-CONTAINING PROTEIN"/>
    <property type="match status" value="1"/>
</dbReference>
<dbReference type="Gene3D" id="3.40.50.1820">
    <property type="entry name" value="alpha/beta hydrolase"/>
    <property type="match status" value="1"/>
</dbReference>
<evidence type="ECO:0000313" key="2">
    <source>
        <dbReference type="EMBL" id="WAH42702.1"/>
    </source>
</evidence>
<proteinExistence type="predicted"/>
<dbReference type="SUPFAM" id="SSF82171">
    <property type="entry name" value="DPP6 N-terminal domain-like"/>
    <property type="match status" value="1"/>
</dbReference>